<dbReference type="EMBL" id="VUNG01000057">
    <property type="protein sequence ID" value="MST85849.1"/>
    <property type="molecule type" value="Genomic_DNA"/>
</dbReference>
<dbReference type="AlphaFoldDB" id="A0A7K0KJ02"/>
<comment type="caution">
    <text evidence="3">The sequence shown here is derived from an EMBL/GenBank/DDBJ whole genome shotgun (WGS) entry which is preliminary data.</text>
</comment>
<dbReference type="Gene3D" id="2.60.40.3620">
    <property type="match status" value="3"/>
</dbReference>
<organism evidence="3 4">
    <name type="scientific">Hallella mizrahii</name>
    <dbReference type="NCBI Taxonomy" id="2606637"/>
    <lineage>
        <taxon>Bacteria</taxon>
        <taxon>Pseudomonadati</taxon>
        <taxon>Bacteroidota</taxon>
        <taxon>Bacteroidia</taxon>
        <taxon>Bacteroidales</taxon>
        <taxon>Prevotellaceae</taxon>
        <taxon>Hallella</taxon>
    </lineage>
</organism>
<name>A0A7K0KJ02_9BACT</name>
<evidence type="ECO:0000313" key="3">
    <source>
        <dbReference type="EMBL" id="MST85849.1"/>
    </source>
</evidence>
<protein>
    <submittedName>
        <fullName evidence="3">SusF/SusE family outer membrane protein</fullName>
    </submittedName>
</protein>
<feature type="chain" id="PRO_5029726173" evidence="1">
    <location>
        <begin position="24"/>
        <end position="498"/>
    </location>
</feature>
<accession>A0A7K0KJ02</accession>
<proteinExistence type="predicted"/>
<dbReference type="PROSITE" id="PS51257">
    <property type="entry name" value="PROKAR_LIPOPROTEIN"/>
    <property type="match status" value="1"/>
</dbReference>
<keyword evidence="1" id="KW-0732">Signal</keyword>
<dbReference type="GO" id="GO:2001070">
    <property type="term" value="F:starch binding"/>
    <property type="evidence" value="ECO:0007669"/>
    <property type="project" value="InterPro"/>
</dbReference>
<sequence length="498" mass="55753">MNKTYLFSLLVLLFCGLSFTACNDQDYQENNLGMDPLTLTAEQSTDVLQEINHAANALTLNWTTGNNGGTGNRIYYTLQLAKAGTHFAEPYAALSQEGQTYSWSVSQESLNALVLDQFGGVPGQKCDIEARVLTQTPGWEKTLSDSLSFSVTPYQPVTTTLYLIGDATPNGWNADNATAMERVDNGIFEWEGNLKTGALKFITTKGQFLPSYNKGTDGQAVLRTSDSEPDEQWQIEEDHYYKVEANLLTGDVTFTQAEGNRPAFDHLYFVGNMTDWNFETMTPDALDPFLFRIGRVFDKGGEFKFGTAKGSWENMYKATVDNAPYTDTRMQLVSGYDPDHKWFLKDEETGKAYKICVDIRKGQERMLMKAFTPYSTIWMVGDATPAGWSIDNATALQATDNPYIFTWTGTLNAGELKFTCDKRSDWNGAWFLCAAGNDKEPTGQTEKMLFIDKSDEELKNQYLDINVGDVDQKWKISQSGTYTITLNQLSETVSIVKQ</sequence>
<feature type="signal peptide" evidence="1">
    <location>
        <begin position="1"/>
        <end position="23"/>
    </location>
</feature>
<dbReference type="Proteomes" id="UP000438914">
    <property type="component" value="Unassembled WGS sequence"/>
</dbReference>
<dbReference type="GO" id="GO:0019867">
    <property type="term" value="C:outer membrane"/>
    <property type="evidence" value="ECO:0007669"/>
    <property type="project" value="InterPro"/>
</dbReference>
<reference evidence="3 4" key="1">
    <citation type="submission" date="2019-08" db="EMBL/GenBank/DDBJ databases">
        <title>In-depth cultivation of the pig gut microbiome towards novel bacterial diversity and tailored functional studies.</title>
        <authorList>
            <person name="Wylensek D."/>
            <person name="Hitch T.C.A."/>
            <person name="Clavel T."/>
        </authorList>
    </citation>
    <scope>NUCLEOTIDE SEQUENCE [LARGE SCALE GENOMIC DNA]</scope>
    <source>
        <strain evidence="3 4">LKV-178-WT-2A</strain>
    </source>
</reference>
<dbReference type="Pfam" id="PF14292">
    <property type="entry name" value="SusE"/>
    <property type="match status" value="1"/>
</dbReference>
<evidence type="ECO:0000256" key="1">
    <source>
        <dbReference type="SAM" id="SignalP"/>
    </source>
</evidence>
<feature type="domain" description="SusE outer membrane protein" evidence="2">
    <location>
        <begin position="34"/>
        <end position="132"/>
    </location>
</feature>
<evidence type="ECO:0000259" key="2">
    <source>
        <dbReference type="Pfam" id="PF14292"/>
    </source>
</evidence>
<evidence type="ECO:0000313" key="4">
    <source>
        <dbReference type="Proteomes" id="UP000438914"/>
    </source>
</evidence>
<dbReference type="RefSeq" id="WP_154535449.1">
    <property type="nucleotide sequence ID" value="NZ_VUNG01000057.1"/>
</dbReference>
<dbReference type="InterPro" id="IPR025970">
    <property type="entry name" value="SusE"/>
</dbReference>
<keyword evidence="4" id="KW-1185">Reference proteome</keyword>
<gene>
    <name evidence="3" type="ORF">FYJ73_14440</name>
</gene>